<gene>
    <name evidence="6" type="ORF">SAMN04488498_101356</name>
</gene>
<dbReference type="SUPFAM" id="SSF54001">
    <property type="entry name" value="Cysteine proteinases"/>
    <property type="match status" value="1"/>
</dbReference>
<evidence type="ECO:0000256" key="2">
    <source>
        <dbReference type="ARBA" id="ARBA00022539"/>
    </source>
</evidence>
<dbReference type="GO" id="GO:0046938">
    <property type="term" value="P:phytochelatin biosynthetic process"/>
    <property type="evidence" value="ECO:0007669"/>
    <property type="project" value="InterPro"/>
</dbReference>
<feature type="domain" description="Peptidase C83" evidence="5">
    <location>
        <begin position="1"/>
        <end position="217"/>
    </location>
</feature>
<name>A0A1I3VFM6_9HYPH</name>
<dbReference type="Gene3D" id="3.90.70.30">
    <property type="entry name" value="Phytochelatin synthase, N-terminal domain"/>
    <property type="match status" value="1"/>
</dbReference>
<dbReference type="PANTHER" id="PTHR33447">
    <property type="entry name" value="GLUTATHIONE GAMMA-GLUTAMYLCYSTEINYLTRANSFERASE"/>
    <property type="match status" value="1"/>
</dbReference>
<keyword evidence="4" id="KW-0479">Metal-binding</keyword>
<protein>
    <recommendedName>
        <fullName evidence="1">glutathione gamma-glutamylcysteinyltransferase</fullName>
        <ecNumber evidence="1">2.3.2.15</ecNumber>
    </recommendedName>
</protein>
<evidence type="ECO:0000256" key="4">
    <source>
        <dbReference type="ARBA" id="ARBA00022723"/>
    </source>
</evidence>
<dbReference type="InterPro" id="IPR007719">
    <property type="entry name" value="PCS_N"/>
</dbReference>
<reference evidence="6 7" key="1">
    <citation type="submission" date="2016-10" db="EMBL/GenBank/DDBJ databases">
        <authorList>
            <person name="Varghese N."/>
            <person name="Submissions S."/>
        </authorList>
    </citation>
    <scope>NUCLEOTIDE SEQUENCE [LARGE SCALE GENOMIC DNA]</scope>
    <source>
        <strain evidence="6 7">DSM 21822</strain>
    </source>
</reference>
<evidence type="ECO:0000256" key="3">
    <source>
        <dbReference type="ARBA" id="ARBA00022679"/>
    </source>
</evidence>
<dbReference type="RefSeq" id="WP_149758358.1">
    <property type="nucleotide sequence ID" value="NZ_BSPE01000002.1"/>
</dbReference>
<dbReference type="Pfam" id="PF05023">
    <property type="entry name" value="Phytochelatin"/>
    <property type="match status" value="1"/>
</dbReference>
<evidence type="ECO:0000259" key="5">
    <source>
        <dbReference type="PROSITE" id="PS51443"/>
    </source>
</evidence>
<dbReference type="InterPro" id="IPR038156">
    <property type="entry name" value="PCS_N_sf"/>
</dbReference>
<dbReference type="InterPro" id="IPR040409">
    <property type="entry name" value="PCS-like"/>
</dbReference>
<evidence type="ECO:0000256" key="1">
    <source>
        <dbReference type="ARBA" id="ARBA00012468"/>
    </source>
</evidence>
<dbReference type="GO" id="GO:0010038">
    <property type="term" value="P:response to metal ion"/>
    <property type="evidence" value="ECO:0007669"/>
    <property type="project" value="InterPro"/>
</dbReference>
<dbReference type="GO" id="GO:0016756">
    <property type="term" value="F:glutathione gamma-glutamylcysteinyltransferase activity"/>
    <property type="evidence" value="ECO:0007669"/>
    <property type="project" value="UniProtKB-EC"/>
</dbReference>
<keyword evidence="2" id="KW-0104">Cadmium</keyword>
<proteinExistence type="predicted"/>
<dbReference type="InterPro" id="IPR038765">
    <property type="entry name" value="Papain-like_cys_pep_sf"/>
</dbReference>
<keyword evidence="7" id="KW-1185">Reference proteome</keyword>
<dbReference type="Proteomes" id="UP000323300">
    <property type="component" value="Unassembled WGS sequence"/>
</dbReference>
<organism evidence="6 7">
    <name type="scientific">Neomesorhizobium albiziae</name>
    <dbReference type="NCBI Taxonomy" id="335020"/>
    <lineage>
        <taxon>Bacteria</taxon>
        <taxon>Pseudomonadati</taxon>
        <taxon>Pseudomonadota</taxon>
        <taxon>Alphaproteobacteria</taxon>
        <taxon>Hyphomicrobiales</taxon>
        <taxon>Phyllobacteriaceae</taxon>
        <taxon>Neomesorhizobium</taxon>
    </lineage>
</organism>
<sequence length="217" mass="24034">MRWRLLVGLLAILGLLVGGALFARPPSVPEEAIRTAVTRTPLLMEQAFALPVAASFGPELTWQSNASRCGPASVANVYRSLGEEETTEASVLDGTGLCWTGWCIIGLTLDELAGVAQSHTERKVTVLRDLTEDEFLDHLRRANDPSRRYIINFRRKEIFGTGAGHHSPIGGYLEKEDLVLVLDTSEAFKPWLVQRKRLYDAMNTLDGEKKRGMLAIE</sequence>
<dbReference type="GO" id="GO:0046872">
    <property type="term" value="F:metal ion binding"/>
    <property type="evidence" value="ECO:0007669"/>
    <property type="project" value="UniProtKB-KW"/>
</dbReference>
<dbReference type="EMBL" id="FOSL01000001">
    <property type="protein sequence ID" value="SFJ92961.1"/>
    <property type="molecule type" value="Genomic_DNA"/>
</dbReference>
<dbReference type="EC" id="2.3.2.15" evidence="1"/>
<keyword evidence="3" id="KW-0808">Transferase</keyword>
<dbReference type="AlphaFoldDB" id="A0A1I3VFM6"/>
<dbReference type="PROSITE" id="PS51443">
    <property type="entry name" value="PCS"/>
    <property type="match status" value="1"/>
</dbReference>
<evidence type="ECO:0000313" key="7">
    <source>
        <dbReference type="Proteomes" id="UP000323300"/>
    </source>
</evidence>
<dbReference type="OrthoDB" id="8219159at2"/>
<accession>A0A1I3VFM6</accession>
<evidence type="ECO:0000313" key="6">
    <source>
        <dbReference type="EMBL" id="SFJ92961.1"/>
    </source>
</evidence>